<protein>
    <submittedName>
        <fullName evidence="1">Uncharacterized protein</fullName>
    </submittedName>
</protein>
<name>A0A6S7GK21_PARCT</name>
<dbReference type="Proteomes" id="UP001152795">
    <property type="component" value="Unassembled WGS sequence"/>
</dbReference>
<dbReference type="EMBL" id="CACRXK020001919">
    <property type="protein sequence ID" value="CAB3991803.1"/>
    <property type="molecule type" value="Genomic_DNA"/>
</dbReference>
<proteinExistence type="predicted"/>
<evidence type="ECO:0000313" key="1">
    <source>
        <dbReference type="EMBL" id="CAB3991803.1"/>
    </source>
</evidence>
<evidence type="ECO:0000313" key="2">
    <source>
        <dbReference type="Proteomes" id="UP001152795"/>
    </source>
</evidence>
<comment type="caution">
    <text evidence="1">The sequence shown here is derived from an EMBL/GenBank/DDBJ whole genome shotgun (WGS) entry which is preliminary data.</text>
</comment>
<dbReference type="AlphaFoldDB" id="A0A6S7GK21"/>
<gene>
    <name evidence="1" type="ORF">PACLA_8A027562</name>
</gene>
<accession>A0A6S7GK21</accession>
<reference evidence="1" key="1">
    <citation type="submission" date="2020-04" db="EMBL/GenBank/DDBJ databases">
        <authorList>
            <person name="Alioto T."/>
            <person name="Alioto T."/>
            <person name="Gomez Garrido J."/>
        </authorList>
    </citation>
    <scope>NUCLEOTIDE SEQUENCE</scope>
    <source>
        <strain evidence="1">A484AB</strain>
    </source>
</reference>
<sequence>MIRKQQEEWLKKKVELQMQMQMQSEATGGVTAGTTNETRSTVKLEKYTITPFTGDYMD</sequence>
<organism evidence="1 2">
    <name type="scientific">Paramuricea clavata</name>
    <name type="common">Red gorgonian</name>
    <name type="synonym">Violescent sea-whip</name>
    <dbReference type="NCBI Taxonomy" id="317549"/>
    <lineage>
        <taxon>Eukaryota</taxon>
        <taxon>Metazoa</taxon>
        <taxon>Cnidaria</taxon>
        <taxon>Anthozoa</taxon>
        <taxon>Octocorallia</taxon>
        <taxon>Malacalcyonacea</taxon>
        <taxon>Plexauridae</taxon>
        <taxon>Paramuricea</taxon>
    </lineage>
</organism>
<keyword evidence="2" id="KW-1185">Reference proteome</keyword>